<accession>A0A1H8J7S9</accession>
<dbReference type="EMBL" id="FOCE01000007">
    <property type="protein sequence ID" value="SEN76366.1"/>
    <property type="molecule type" value="Genomic_DNA"/>
</dbReference>
<feature type="transmembrane region" description="Helical" evidence="2">
    <location>
        <begin position="12"/>
        <end position="32"/>
    </location>
</feature>
<evidence type="ECO:0000256" key="1">
    <source>
        <dbReference type="SAM" id="MobiDB-lite"/>
    </source>
</evidence>
<name>A0A1H8J7S9_9RHOB</name>
<dbReference type="STRING" id="933059.SAMN04488103_107162"/>
<keyword evidence="2" id="KW-0472">Membrane</keyword>
<evidence type="ECO:0000313" key="3">
    <source>
        <dbReference type="EMBL" id="SEN76366.1"/>
    </source>
</evidence>
<dbReference type="RefSeq" id="WP_091302153.1">
    <property type="nucleotide sequence ID" value="NZ_FOCE01000007.1"/>
</dbReference>
<gene>
    <name evidence="3" type="ORF">SAMN04488103_107162</name>
</gene>
<keyword evidence="2" id="KW-0812">Transmembrane</keyword>
<dbReference type="AlphaFoldDB" id="A0A1H8J7S9"/>
<reference evidence="3 4" key="1">
    <citation type="submission" date="2016-10" db="EMBL/GenBank/DDBJ databases">
        <authorList>
            <person name="de Groot N.N."/>
        </authorList>
    </citation>
    <scope>NUCLEOTIDE SEQUENCE [LARGE SCALE GENOMIC DNA]</scope>
    <source>
        <strain evidence="3 4">DSM 3857</strain>
    </source>
</reference>
<evidence type="ECO:0000256" key="2">
    <source>
        <dbReference type="SAM" id="Phobius"/>
    </source>
</evidence>
<feature type="region of interest" description="Disordered" evidence="1">
    <location>
        <begin position="121"/>
        <end position="152"/>
    </location>
</feature>
<protein>
    <submittedName>
        <fullName evidence="3">Uncharacterized protein</fullName>
    </submittedName>
</protein>
<feature type="transmembrane region" description="Helical" evidence="2">
    <location>
        <begin position="38"/>
        <end position="61"/>
    </location>
</feature>
<proteinExistence type="predicted"/>
<sequence length="152" mass="15231">MTSSLARLFSTLFPTLVTLFCIAVLGGAGLYYMNTGYAVSAVAMAIGGLAGLVALFGMVAVQMENNVLLHRIAEASEAAAMGRLRPVAPGVAASLAAAAEPAGLAATRAVTAPAVTAVAAPGPALRRAPPQGRVEPVLSGSRPRPPAGWPRA</sequence>
<feature type="compositionally biased region" description="Low complexity" evidence="1">
    <location>
        <begin position="121"/>
        <end position="133"/>
    </location>
</feature>
<keyword evidence="2" id="KW-1133">Transmembrane helix</keyword>
<organism evidence="3 4">
    <name type="scientific">Gemmobacter aquatilis</name>
    <dbReference type="NCBI Taxonomy" id="933059"/>
    <lineage>
        <taxon>Bacteria</taxon>
        <taxon>Pseudomonadati</taxon>
        <taxon>Pseudomonadota</taxon>
        <taxon>Alphaproteobacteria</taxon>
        <taxon>Rhodobacterales</taxon>
        <taxon>Paracoccaceae</taxon>
        <taxon>Gemmobacter</taxon>
    </lineage>
</organism>
<feature type="compositionally biased region" description="Pro residues" evidence="1">
    <location>
        <begin position="143"/>
        <end position="152"/>
    </location>
</feature>
<evidence type="ECO:0000313" key="4">
    <source>
        <dbReference type="Proteomes" id="UP000198761"/>
    </source>
</evidence>
<keyword evidence="4" id="KW-1185">Reference proteome</keyword>
<dbReference type="Proteomes" id="UP000198761">
    <property type="component" value="Unassembled WGS sequence"/>
</dbReference>